<feature type="transmembrane region" description="Helical" evidence="1">
    <location>
        <begin position="49"/>
        <end position="75"/>
    </location>
</feature>
<name>A0A6N8JQ88_9ACTN</name>
<dbReference type="AlphaFoldDB" id="A0A6N8JQ88"/>
<feature type="transmembrane region" description="Helical" evidence="1">
    <location>
        <begin position="137"/>
        <end position="155"/>
    </location>
</feature>
<reference evidence="2 3" key="1">
    <citation type="submission" date="2019-12" db="EMBL/GenBank/DDBJ databases">
        <title>Microbes associate with the intestines of laboratory mice.</title>
        <authorList>
            <person name="Navarre W."/>
            <person name="Wong E."/>
        </authorList>
    </citation>
    <scope>NUCLEOTIDE SEQUENCE [LARGE SCALE GENOMIC DNA]</scope>
    <source>
        <strain evidence="2 3">NM66_B29</strain>
    </source>
</reference>
<feature type="transmembrane region" description="Helical" evidence="1">
    <location>
        <begin position="81"/>
        <end position="100"/>
    </location>
</feature>
<feature type="transmembrane region" description="Helical" evidence="1">
    <location>
        <begin position="12"/>
        <end position="37"/>
    </location>
</feature>
<keyword evidence="1" id="KW-1133">Transmembrane helix</keyword>
<dbReference type="RefSeq" id="WP_160347546.1">
    <property type="nucleotide sequence ID" value="NZ_JAOAKZ010000018.1"/>
</dbReference>
<evidence type="ECO:0000313" key="2">
    <source>
        <dbReference type="EMBL" id="MVX62071.1"/>
    </source>
</evidence>
<dbReference type="Proteomes" id="UP000463388">
    <property type="component" value="Unassembled WGS sequence"/>
</dbReference>
<sequence>MDSIAEYILNGLIDVAIIVGAATIAAIMFVGVTCVFQKTGLIATRMGGTCLYGAYVIVFFAILLVCFLCTGSTFLEVRSPAIPVLILLTALVLLFARSALEERGFSQNIDCVMGLMFSVLALVAFFVPYPKTLCGEVFSLTLEISAVACGGSFLVKKAIYHFAKKKSNGKGR</sequence>
<keyword evidence="1" id="KW-0472">Membrane</keyword>
<gene>
    <name evidence="2" type="ORF">GKZ27_11570</name>
</gene>
<organism evidence="2 3">
    <name type="scientific">Adlercreutzia mucosicola</name>
    <dbReference type="NCBI Taxonomy" id="580026"/>
    <lineage>
        <taxon>Bacteria</taxon>
        <taxon>Bacillati</taxon>
        <taxon>Actinomycetota</taxon>
        <taxon>Coriobacteriia</taxon>
        <taxon>Eggerthellales</taxon>
        <taxon>Eggerthellaceae</taxon>
        <taxon>Adlercreutzia</taxon>
    </lineage>
</organism>
<protein>
    <submittedName>
        <fullName evidence="2">Uncharacterized protein</fullName>
    </submittedName>
</protein>
<evidence type="ECO:0000256" key="1">
    <source>
        <dbReference type="SAM" id="Phobius"/>
    </source>
</evidence>
<proteinExistence type="predicted"/>
<feature type="transmembrane region" description="Helical" evidence="1">
    <location>
        <begin position="112"/>
        <end position="131"/>
    </location>
</feature>
<dbReference type="OrthoDB" id="9894144at2"/>
<evidence type="ECO:0000313" key="3">
    <source>
        <dbReference type="Proteomes" id="UP000463388"/>
    </source>
</evidence>
<dbReference type="EMBL" id="WSRR01000056">
    <property type="protein sequence ID" value="MVX62071.1"/>
    <property type="molecule type" value="Genomic_DNA"/>
</dbReference>
<accession>A0A6N8JQ88</accession>
<keyword evidence="3" id="KW-1185">Reference proteome</keyword>
<keyword evidence="1" id="KW-0812">Transmembrane</keyword>
<comment type="caution">
    <text evidence="2">The sequence shown here is derived from an EMBL/GenBank/DDBJ whole genome shotgun (WGS) entry which is preliminary data.</text>
</comment>